<accession>A0A7G9L3Z2</accession>
<evidence type="ECO:0000313" key="5">
    <source>
        <dbReference type="EMBL" id="QNM83341.1"/>
    </source>
</evidence>
<dbReference type="Pfam" id="PF03472">
    <property type="entry name" value="Autoind_bind"/>
    <property type="match status" value="1"/>
</dbReference>
<dbReference type="EMBL" id="CP060697">
    <property type="protein sequence ID" value="QNM83341.1"/>
    <property type="molecule type" value="Genomic_DNA"/>
</dbReference>
<dbReference type="SUPFAM" id="SSF46894">
    <property type="entry name" value="C-terminal effector domain of the bipartite response regulators"/>
    <property type="match status" value="1"/>
</dbReference>
<dbReference type="GO" id="GO:0006355">
    <property type="term" value="P:regulation of DNA-templated transcription"/>
    <property type="evidence" value="ECO:0007669"/>
    <property type="project" value="InterPro"/>
</dbReference>
<name>A0A7G9L3Z2_9SPHN</name>
<dbReference type="SMART" id="SM00421">
    <property type="entry name" value="HTH_LUXR"/>
    <property type="match status" value="1"/>
</dbReference>
<protein>
    <submittedName>
        <fullName evidence="5">LuxR family transcriptional regulator</fullName>
    </submittedName>
</protein>
<dbReference type="RefSeq" id="WP_187480296.1">
    <property type="nucleotide sequence ID" value="NZ_CP060697.1"/>
</dbReference>
<dbReference type="CDD" id="cd06170">
    <property type="entry name" value="LuxR_C_like"/>
    <property type="match status" value="1"/>
</dbReference>
<dbReference type="InterPro" id="IPR000792">
    <property type="entry name" value="Tscrpt_reg_LuxR_C"/>
</dbReference>
<organism evidence="5 6">
    <name type="scientific">Sphingomonas sabuli</name>
    <dbReference type="NCBI Taxonomy" id="2764186"/>
    <lineage>
        <taxon>Bacteria</taxon>
        <taxon>Pseudomonadati</taxon>
        <taxon>Pseudomonadota</taxon>
        <taxon>Alphaproteobacteria</taxon>
        <taxon>Sphingomonadales</taxon>
        <taxon>Sphingomonadaceae</taxon>
        <taxon>Sphingomonas</taxon>
    </lineage>
</organism>
<reference evidence="5 6" key="1">
    <citation type="submission" date="2020-08" db="EMBL/GenBank/DDBJ databases">
        <title>Sphingomonas sp. sand1-3 16S ribosomal RNA gene Genome sequencing and assembly.</title>
        <authorList>
            <person name="Kang M."/>
        </authorList>
    </citation>
    <scope>NUCLEOTIDE SEQUENCE [LARGE SCALE GENOMIC DNA]</scope>
    <source>
        <strain evidence="6">sand1-3</strain>
    </source>
</reference>
<dbReference type="Proteomes" id="UP000515861">
    <property type="component" value="Chromosome"/>
</dbReference>
<keyword evidence="2" id="KW-0238">DNA-binding</keyword>
<sequence>MKRLADRFAAAVSRCCSLEDLRLQLDGACSELGFTYFALLHHAALGHSRASLIRLHNYPQGWVNQLEAEAGLIDDPVHCACRRTSTGFAWQGLAELGTIAPSAKQRFIASRDHGLGEGFTIPVHVPGEPAGSCSFAAAGDAPLPYERLQSAELVGRLAFEMARSLSGTGANPDRPYLSPRERQCLKLVACGKTDWEVSVILGISVETARQYLKQARQSYDVVSRTQLVVLGLRDDWLSFDDALPALVPPVAGSSST</sequence>
<dbReference type="Gene3D" id="3.30.450.80">
    <property type="entry name" value="Transcription factor LuxR-like, autoinducer-binding domain"/>
    <property type="match status" value="1"/>
</dbReference>
<keyword evidence="1" id="KW-0805">Transcription regulation</keyword>
<dbReference type="InterPro" id="IPR016032">
    <property type="entry name" value="Sig_transdc_resp-reg_C-effctor"/>
</dbReference>
<dbReference type="Pfam" id="PF00196">
    <property type="entry name" value="GerE"/>
    <property type="match status" value="1"/>
</dbReference>
<keyword evidence="6" id="KW-1185">Reference proteome</keyword>
<dbReference type="PANTHER" id="PTHR44688">
    <property type="entry name" value="DNA-BINDING TRANSCRIPTIONAL ACTIVATOR DEVR_DOSR"/>
    <property type="match status" value="1"/>
</dbReference>
<dbReference type="InterPro" id="IPR036388">
    <property type="entry name" value="WH-like_DNA-bd_sf"/>
</dbReference>
<evidence type="ECO:0000256" key="1">
    <source>
        <dbReference type="ARBA" id="ARBA00023015"/>
    </source>
</evidence>
<dbReference type="PANTHER" id="PTHR44688:SF16">
    <property type="entry name" value="DNA-BINDING TRANSCRIPTIONAL ACTIVATOR DEVR_DOSR"/>
    <property type="match status" value="1"/>
</dbReference>
<evidence type="ECO:0000256" key="2">
    <source>
        <dbReference type="ARBA" id="ARBA00023125"/>
    </source>
</evidence>
<keyword evidence="3" id="KW-0804">Transcription</keyword>
<dbReference type="KEGG" id="ssau:H8M03_03060"/>
<gene>
    <name evidence="5" type="ORF">H8M03_03060</name>
</gene>
<dbReference type="GO" id="GO:0003677">
    <property type="term" value="F:DNA binding"/>
    <property type="evidence" value="ECO:0007669"/>
    <property type="project" value="UniProtKB-KW"/>
</dbReference>
<dbReference type="InterPro" id="IPR005143">
    <property type="entry name" value="TF_LuxR_autoind-bd_dom"/>
</dbReference>
<proteinExistence type="predicted"/>
<feature type="domain" description="HTH luxR-type" evidence="4">
    <location>
        <begin position="170"/>
        <end position="235"/>
    </location>
</feature>
<evidence type="ECO:0000259" key="4">
    <source>
        <dbReference type="PROSITE" id="PS50043"/>
    </source>
</evidence>
<evidence type="ECO:0000256" key="3">
    <source>
        <dbReference type="ARBA" id="ARBA00023163"/>
    </source>
</evidence>
<dbReference type="Gene3D" id="1.10.10.10">
    <property type="entry name" value="Winged helix-like DNA-binding domain superfamily/Winged helix DNA-binding domain"/>
    <property type="match status" value="1"/>
</dbReference>
<dbReference type="SUPFAM" id="SSF75516">
    <property type="entry name" value="Pheromone-binding domain of LuxR-like quorum-sensing transcription factors"/>
    <property type="match status" value="1"/>
</dbReference>
<dbReference type="InterPro" id="IPR036693">
    <property type="entry name" value="TF_LuxR_autoind-bd_dom_sf"/>
</dbReference>
<dbReference type="AlphaFoldDB" id="A0A7G9L3Z2"/>
<dbReference type="PROSITE" id="PS50043">
    <property type="entry name" value="HTH_LUXR_2"/>
    <property type="match status" value="1"/>
</dbReference>
<evidence type="ECO:0000313" key="6">
    <source>
        <dbReference type="Proteomes" id="UP000515861"/>
    </source>
</evidence>